<dbReference type="InterPro" id="IPR011831">
    <property type="entry name" value="ADP-Glc_PPase"/>
</dbReference>
<accession>A0ABR2PZ41</accession>
<proteinExistence type="inferred from homology"/>
<reference evidence="11 12" key="1">
    <citation type="journal article" date="2024" name="G3 (Bethesda)">
        <title>Genome assembly of Hibiscus sabdariffa L. provides insights into metabolisms of medicinal natural products.</title>
        <authorList>
            <person name="Kim T."/>
        </authorList>
    </citation>
    <scope>NUCLEOTIDE SEQUENCE [LARGE SCALE GENOMIC DNA]</scope>
    <source>
        <strain evidence="11">TK-2024</strain>
        <tissue evidence="11">Old leaves</tissue>
    </source>
</reference>
<evidence type="ECO:0000256" key="5">
    <source>
        <dbReference type="ARBA" id="ARBA00022533"/>
    </source>
</evidence>
<keyword evidence="10" id="KW-0472">Membrane</keyword>
<keyword evidence="12" id="KW-1185">Reference proteome</keyword>
<evidence type="ECO:0000256" key="10">
    <source>
        <dbReference type="SAM" id="Phobius"/>
    </source>
</evidence>
<evidence type="ECO:0000313" key="12">
    <source>
        <dbReference type="Proteomes" id="UP001396334"/>
    </source>
</evidence>
<keyword evidence="10" id="KW-1133">Transmembrane helix</keyword>
<keyword evidence="10" id="KW-0812">Transmembrane</keyword>
<evidence type="ECO:0000256" key="3">
    <source>
        <dbReference type="ARBA" id="ARBA00010443"/>
    </source>
</evidence>
<dbReference type="InterPro" id="IPR029044">
    <property type="entry name" value="Nucleotide-diphossugar_trans"/>
</dbReference>
<keyword evidence="6" id="KW-0808">Transferase</keyword>
<evidence type="ECO:0000256" key="2">
    <source>
        <dbReference type="ARBA" id="ARBA00004727"/>
    </source>
</evidence>
<feature type="transmembrane region" description="Helical" evidence="10">
    <location>
        <begin position="90"/>
        <end position="111"/>
    </location>
</feature>
<keyword evidence="8" id="KW-0547">Nucleotide-binding</keyword>
<dbReference type="EMBL" id="JBBPBN010000048">
    <property type="protein sequence ID" value="KAK8993633.1"/>
    <property type="molecule type" value="Genomic_DNA"/>
</dbReference>
<protein>
    <recommendedName>
        <fullName evidence="4">glucose-1-phosphate adenylyltransferase</fullName>
        <ecNumber evidence="4">2.7.7.27</ecNumber>
    </recommendedName>
</protein>
<keyword evidence="9" id="KW-0750">Starch biosynthesis</keyword>
<evidence type="ECO:0000256" key="6">
    <source>
        <dbReference type="ARBA" id="ARBA00022679"/>
    </source>
</evidence>
<evidence type="ECO:0000256" key="8">
    <source>
        <dbReference type="ARBA" id="ARBA00022741"/>
    </source>
</evidence>
<evidence type="ECO:0000313" key="11">
    <source>
        <dbReference type="EMBL" id="KAK8993633.1"/>
    </source>
</evidence>
<dbReference type="Gene3D" id="3.90.550.10">
    <property type="entry name" value="Spore Coat Polysaccharide Biosynthesis Protein SpsA, Chain A"/>
    <property type="match status" value="1"/>
</dbReference>
<comment type="catalytic activity">
    <reaction evidence="1">
        <text>alpha-D-glucose 1-phosphate + ATP + H(+) = ADP-alpha-D-glucose + diphosphate</text>
        <dbReference type="Rhea" id="RHEA:12120"/>
        <dbReference type="ChEBI" id="CHEBI:15378"/>
        <dbReference type="ChEBI" id="CHEBI:30616"/>
        <dbReference type="ChEBI" id="CHEBI:33019"/>
        <dbReference type="ChEBI" id="CHEBI:57498"/>
        <dbReference type="ChEBI" id="CHEBI:58601"/>
        <dbReference type="EC" id="2.7.7.27"/>
    </reaction>
</comment>
<evidence type="ECO:0000256" key="9">
    <source>
        <dbReference type="ARBA" id="ARBA00022922"/>
    </source>
</evidence>
<comment type="pathway">
    <text evidence="2">Glycan biosynthesis; starch biosynthesis.</text>
</comment>
<sequence>MENGNSGGHGASHAEWRMVILEELQQRHANSGSLQISEFQKGFVEVLAIYQSLENPNWFQGTMDAMRQYLWMFEEHNVLEFLFLARDYQFCLFSECLLRIFAMMFGFWVLAVKNSWFLLGPSILLGKILKDAVWGRG</sequence>
<dbReference type="PANTHER" id="PTHR43523">
    <property type="entry name" value="GLUCOSE-1-PHOSPHATE ADENYLYLTRANSFERASE-RELATED"/>
    <property type="match status" value="1"/>
</dbReference>
<evidence type="ECO:0000256" key="4">
    <source>
        <dbReference type="ARBA" id="ARBA00012460"/>
    </source>
</evidence>
<comment type="similarity">
    <text evidence="3">Belongs to the bacterial/plant glucose-1-phosphate adenylyltransferase family.</text>
</comment>
<evidence type="ECO:0000256" key="7">
    <source>
        <dbReference type="ARBA" id="ARBA00022695"/>
    </source>
</evidence>
<dbReference type="EC" id="2.7.7.27" evidence="4"/>
<dbReference type="PANTHER" id="PTHR43523:SF12">
    <property type="entry name" value="GLUCOSE-1-PHOSPHATE ADENYLYLTRANSFERASE LARGE SUBUNIT 1, CHLOROPLASTIC-RELATED"/>
    <property type="match status" value="1"/>
</dbReference>
<keyword evidence="7" id="KW-0548">Nucleotidyltransferase</keyword>
<name>A0ABR2PZ41_9ROSI</name>
<gene>
    <name evidence="11" type="ORF">V6N11_007860</name>
</gene>
<evidence type="ECO:0000256" key="1">
    <source>
        <dbReference type="ARBA" id="ARBA00000956"/>
    </source>
</evidence>
<organism evidence="11 12">
    <name type="scientific">Hibiscus sabdariffa</name>
    <name type="common">roselle</name>
    <dbReference type="NCBI Taxonomy" id="183260"/>
    <lineage>
        <taxon>Eukaryota</taxon>
        <taxon>Viridiplantae</taxon>
        <taxon>Streptophyta</taxon>
        <taxon>Embryophyta</taxon>
        <taxon>Tracheophyta</taxon>
        <taxon>Spermatophyta</taxon>
        <taxon>Magnoliopsida</taxon>
        <taxon>eudicotyledons</taxon>
        <taxon>Gunneridae</taxon>
        <taxon>Pentapetalae</taxon>
        <taxon>rosids</taxon>
        <taxon>malvids</taxon>
        <taxon>Malvales</taxon>
        <taxon>Malvaceae</taxon>
        <taxon>Malvoideae</taxon>
        <taxon>Hibiscus</taxon>
    </lineage>
</organism>
<dbReference type="Proteomes" id="UP001396334">
    <property type="component" value="Unassembled WGS sequence"/>
</dbReference>
<keyword evidence="5" id="KW-0021">Allosteric enzyme</keyword>
<comment type="caution">
    <text evidence="11">The sequence shown here is derived from an EMBL/GenBank/DDBJ whole genome shotgun (WGS) entry which is preliminary data.</text>
</comment>